<keyword evidence="2" id="KW-1185">Reference proteome</keyword>
<dbReference type="AlphaFoldDB" id="A0A4P7C398"/>
<dbReference type="InterPro" id="IPR036390">
    <property type="entry name" value="WH_DNA-bd_sf"/>
</dbReference>
<dbReference type="SUPFAM" id="SSF46785">
    <property type="entry name" value="Winged helix' DNA-binding domain"/>
    <property type="match status" value="1"/>
</dbReference>
<dbReference type="Pfam" id="PF13730">
    <property type="entry name" value="HTH_36"/>
    <property type="match status" value="1"/>
</dbReference>
<dbReference type="RefSeq" id="WP_134359450.1">
    <property type="nucleotide sequence ID" value="NZ_CP038033.1"/>
</dbReference>
<dbReference type="Proteomes" id="UP000294325">
    <property type="component" value="Chromosome"/>
</dbReference>
<reference evidence="1 2" key="1">
    <citation type="submission" date="2019-03" db="EMBL/GenBank/DDBJ databases">
        <title>The genome sequence of Nitrosococcus wardiae strain D1FHST reveals the archetypal metabolic capacity of ammonia-oxidizing Gammaproteobacteria.</title>
        <authorList>
            <person name="Wang L."/>
            <person name="Lim C.K."/>
            <person name="Hanson T.E."/>
            <person name="Dang H."/>
            <person name="Klotz M.G."/>
        </authorList>
    </citation>
    <scope>NUCLEOTIDE SEQUENCE [LARGE SCALE GENOMIC DNA]</scope>
    <source>
        <strain evidence="1 2">D1FHS</strain>
    </source>
</reference>
<gene>
    <name evidence="1" type="ORF">E3U44_18095</name>
</gene>
<evidence type="ECO:0000313" key="2">
    <source>
        <dbReference type="Proteomes" id="UP000294325"/>
    </source>
</evidence>
<accession>A0A4P7C398</accession>
<dbReference type="KEGG" id="nwr:E3U44_18095"/>
<proteinExistence type="predicted"/>
<dbReference type="EMBL" id="CP038033">
    <property type="protein sequence ID" value="QBQ56200.1"/>
    <property type="molecule type" value="Genomic_DNA"/>
</dbReference>
<protein>
    <submittedName>
        <fullName evidence="1">HTH domain-containing protein</fullName>
    </submittedName>
</protein>
<dbReference type="InterPro" id="IPR036388">
    <property type="entry name" value="WH-like_DNA-bd_sf"/>
</dbReference>
<dbReference type="Gene3D" id="1.10.10.10">
    <property type="entry name" value="Winged helix-like DNA-binding domain superfamily/Winged helix DNA-binding domain"/>
    <property type="match status" value="1"/>
</dbReference>
<name>A0A4P7C398_9GAMM</name>
<sequence length="122" mass="13562">MSVKAISWAWEQPLKPGEKLVLLAIADHADGEGTCWPGYEGVAEKCGMSRRAVIKHIKSLEAEGYIAIKRRRNGNHQGSNIYSISRLGRHFSLENKEAHRAFAYEVSPGCPHAPNRLWPALA</sequence>
<dbReference type="OrthoDB" id="5124836at2"/>
<evidence type="ECO:0000313" key="1">
    <source>
        <dbReference type="EMBL" id="QBQ56200.1"/>
    </source>
</evidence>
<organism evidence="1 2">
    <name type="scientific">Nitrosococcus wardiae</name>
    <dbReference type="NCBI Taxonomy" id="1814290"/>
    <lineage>
        <taxon>Bacteria</taxon>
        <taxon>Pseudomonadati</taxon>
        <taxon>Pseudomonadota</taxon>
        <taxon>Gammaproteobacteria</taxon>
        <taxon>Chromatiales</taxon>
        <taxon>Chromatiaceae</taxon>
        <taxon>Nitrosococcus</taxon>
    </lineage>
</organism>